<evidence type="ECO:0000256" key="7">
    <source>
        <dbReference type="ARBA" id="ARBA00022801"/>
    </source>
</evidence>
<comment type="caution">
    <text evidence="15">The sequence shown here is derived from an EMBL/GenBank/DDBJ whole genome shotgun (WGS) entry which is preliminary data.</text>
</comment>
<dbReference type="GO" id="GO:0005886">
    <property type="term" value="C:plasma membrane"/>
    <property type="evidence" value="ECO:0007669"/>
    <property type="project" value="UniProtKB-SubCell"/>
</dbReference>
<feature type="transmembrane region" description="Helical" evidence="14">
    <location>
        <begin position="157"/>
        <end position="175"/>
    </location>
</feature>
<evidence type="ECO:0000256" key="2">
    <source>
        <dbReference type="ARBA" id="ARBA00010621"/>
    </source>
</evidence>
<evidence type="ECO:0000256" key="4">
    <source>
        <dbReference type="ARBA" id="ARBA00021581"/>
    </source>
</evidence>
<name>A0A7Z7J609_XANCH</name>
<comment type="function">
    <text evidence="14">Catalyzes the dephosphorylation of undecaprenyl diphosphate (UPP). Confers resistance to bacitracin.</text>
</comment>
<proteinExistence type="inferred from homology"/>
<dbReference type="GO" id="GO:0046677">
    <property type="term" value="P:response to antibiotic"/>
    <property type="evidence" value="ECO:0007669"/>
    <property type="project" value="UniProtKB-UniRule"/>
</dbReference>
<dbReference type="HAMAP" id="MF_01006">
    <property type="entry name" value="Undec_diphosphatase"/>
    <property type="match status" value="1"/>
</dbReference>
<evidence type="ECO:0000256" key="9">
    <source>
        <dbReference type="ARBA" id="ARBA00023136"/>
    </source>
</evidence>
<evidence type="ECO:0000313" key="16">
    <source>
        <dbReference type="Proteomes" id="UP000234345"/>
    </source>
</evidence>
<comment type="miscellaneous">
    <text evidence="14">Bacitracin is thought to be involved in the inhibition of peptidoglycan synthesis by sequestering undecaprenyl diphosphate, thereby reducing the pool of lipid carrier available.</text>
</comment>
<dbReference type="PANTHER" id="PTHR30622">
    <property type="entry name" value="UNDECAPRENYL-DIPHOSPHATASE"/>
    <property type="match status" value="1"/>
</dbReference>
<evidence type="ECO:0000256" key="8">
    <source>
        <dbReference type="ARBA" id="ARBA00022989"/>
    </source>
</evidence>
<evidence type="ECO:0000256" key="1">
    <source>
        <dbReference type="ARBA" id="ARBA00004651"/>
    </source>
</evidence>
<dbReference type="EMBL" id="OCZC01000085">
    <property type="protein sequence ID" value="SOO26747.1"/>
    <property type="molecule type" value="Genomic_DNA"/>
</dbReference>
<feature type="transmembrane region" description="Helical" evidence="14">
    <location>
        <begin position="96"/>
        <end position="115"/>
    </location>
</feature>
<dbReference type="InterPro" id="IPR003824">
    <property type="entry name" value="UppP"/>
</dbReference>
<dbReference type="GO" id="GO:0009252">
    <property type="term" value="P:peptidoglycan biosynthetic process"/>
    <property type="evidence" value="ECO:0007669"/>
    <property type="project" value="UniProtKB-KW"/>
</dbReference>
<protein>
    <recommendedName>
        <fullName evidence="4 14">Undecaprenyl-diphosphatase</fullName>
        <ecNumber evidence="3 14">3.6.1.27</ecNumber>
    </recommendedName>
    <alternativeName>
        <fullName evidence="12 14">Bacitracin resistance protein</fullName>
    </alternativeName>
    <alternativeName>
        <fullName evidence="11 14">Undecaprenyl pyrophosphate phosphatase</fullName>
    </alternativeName>
</protein>
<feature type="transmembrane region" description="Helical" evidence="14">
    <location>
        <begin position="234"/>
        <end position="253"/>
    </location>
</feature>
<keyword evidence="10 14" id="KW-0046">Antibiotic resistance</keyword>
<evidence type="ECO:0000256" key="13">
    <source>
        <dbReference type="ARBA" id="ARBA00047594"/>
    </source>
</evidence>
<dbReference type="AlphaFoldDB" id="A0A7Z7J609"/>
<dbReference type="Pfam" id="PF02673">
    <property type="entry name" value="BacA"/>
    <property type="match status" value="1"/>
</dbReference>
<gene>
    <name evidence="14 15" type="primary">uppP</name>
    <name evidence="15" type="ORF">XFF6991_570312</name>
</gene>
<sequence length="284" mass="30575">MWCMPQCTILAPPSPLPSPMSDLISALLLGILEGLTEFLPISSTGHLLIAEQWLGRRSDFFNIVIQAGAILAICLALRQRLWSLATGLGERANRDYVLKVGVAFLVTAVVGLIVRKAGWQLPETLQPVAWALLIGGVWMLVAEHFAGKLPERDVVTWKVAIAVGLAQVVAGVFPGTSRSASTIFIAMLLGLSKRSAAADFVFMVGIPTMFAASGYALLEMYKEGGFGTENWTDVAVAFVAATITGFVVVKWLLGYIKKHRFTVFAVYRMLLGAALLLWLPAAAG</sequence>
<keyword evidence="14" id="KW-0573">Peptidoglycan synthesis</keyword>
<comment type="subcellular location">
    <subcellularLocation>
        <location evidence="1 14">Cell membrane</location>
        <topology evidence="1 14">Multi-pass membrane protein</topology>
    </subcellularLocation>
</comment>
<keyword evidence="14" id="KW-0961">Cell wall biogenesis/degradation</keyword>
<dbReference type="GO" id="GO:0008360">
    <property type="term" value="P:regulation of cell shape"/>
    <property type="evidence" value="ECO:0007669"/>
    <property type="project" value="UniProtKB-KW"/>
</dbReference>
<feature type="transmembrane region" description="Helical" evidence="14">
    <location>
        <begin position="127"/>
        <end position="145"/>
    </location>
</feature>
<comment type="catalytic activity">
    <reaction evidence="13 14">
        <text>di-trans,octa-cis-undecaprenyl diphosphate + H2O = di-trans,octa-cis-undecaprenyl phosphate + phosphate + H(+)</text>
        <dbReference type="Rhea" id="RHEA:28094"/>
        <dbReference type="ChEBI" id="CHEBI:15377"/>
        <dbReference type="ChEBI" id="CHEBI:15378"/>
        <dbReference type="ChEBI" id="CHEBI:43474"/>
        <dbReference type="ChEBI" id="CHEBI:58405"/>
        <dbReference type="ChEBI" id="CHEBI:60392"/>
        <dbReference type="EC" id="3.6.1.27"/>
    </reaction>
</comment>
<keyword evidence="5 14" id="KW-1003">Cell membrane</keyword>
<evidence type="ECO:0000256" key="3">
    <source>
        <dbReference type="ARBA" id="ARBA00012374"/>
    </source>
</evidence>
<dbReference type="PANTHER" id="PTHR30622:SF3">
    <property type="entry name" value="UNDECAPRENYL-DIPHOSPHATASE"/>
    <property type="match status" value="1"/>
</dbReference>
<evidence type="ECO:0000313" key="15">
    <source>
        <dbReference type="EMBL" id="SOO26747.1"/>
    </source>
</evidence>
<keyword evidence="6 14" id="KW-0812">Transmembrane</keyword>
<keyword evidence="14" id="KW-0133">Cell shape</keyword>
<evidence type="ECO:0000256" key="5">
    <source>
        <dbReference type="ARBA" id="ARBA00022475"/>
    </source>
</evidence>
<organism evidence="15 16">
    <name type="scientific">Xanthomonas campestris pv. phaseoli</name>
    <dbReference type="NCBI Taxonomy" id="317013"/>
    <lineage>
        <taxon>Bacteria</taxon>
        <taxon>Pseudomonadati</taxon>
        <taxon>Pseudomonadota</taxon>
        <taxon>Gammaproteobacteria</taxon>
        <taxon>Lysobacterales</taxon>
        <taxon>Lysobacteraceae</taxon>
        <taxon>Xanthomonas</taxon>
    </lineage>
</organism>
<dbReference type="GO" id="GO:0071555">
    <property type="term" value="P:cell wall organization"/>
    <property type="evidence" value="ECO:0007669"/>
    <property type="project" value="UniProtKB-KW"/>
</dbReference>
<dbReference type="Proteomes" id="UP000234345">
    <property type="component" value="Unassembled WGS sequence"/>
</dbReference>
<evidence type="ECO:0000256" key="10">
    <source>
        <dbReference type="ARBA" id="ARBA00023251"/>
    </source>
</evidence>
<comment type="similarity">
    <text evidence="2 14">Belongs to the UppP family.</text>
</comment>
<feature type="transmembrane region" description="Helical" evidence="14">
    <location>
        <begin position="60"/>
        <end position="81"/>
    </location>
</feature>
<keyword evidence="8 14" id="KW-1133">Transmembrane helix</keyword>
<evidence type="ECO:0000256" key="11">
    <source>
        <dbReference type="ARBA" id="ARBA00032707"/>
    </source>
</evidence>
<evidence type="ECO:0000256" key="14">
    <source>
        <dbReference type="HAMAP-Rule" id="MF_01006"/>
    </source>
</evidence>
<evidence type="ECO:0000256" key="6">
    <source>
        <dbReference type="ARBA" id="ARBA00022692"/>
    </source>
</evidence>
<feature type="transmembrane region" description="Helical" evidence="14">
    <location>
        <begin position="265"/>
        <end position="283"/>
    </location>
</feature>
<reference evidence="15 16" key="1">
    <citation type="submission" date="2017-10" db="EMBL/GenBank/DDBJ databases">
        <authorList>
            <person name="Regsiter A."/>
            <person name="William W."/>
        </authorList>
    </citation>
    <scope>NUCLEOTIDE SEQUENCE [LARGE SCALE GENOMIC DNA]</scope>
    <source>
        <strain evidence="15 16">CFBP6991</strain>
    </source>
</reference>
<keyword evidence="7 14" id="KW-0378">Hydrolase</keyword>
<dbReference type="GO" id="GO:0050380">
    <property type="term" value="F:undecaprenyl-diphosphatase activity"/>
    <property type="evidence" value="ECO:0007669"/>
    <property type="project" value="UniProtKB-UniRule"/>
</dbReference>
<dbReference type="EC" id="3.6.1.27" evidence="3 14"/>
<dbReference type="NCBIfam" id="NF001390">
    <property type="entry name" value="PRK00281.1-4"/>
    <property type="match status" value="1"/>
</dbReference>
<evidence type="ECO:0000256" key="12">
    <source>
        <dbReference type="ARBA" id="ARBA00032932"/>
    </source>
</evidence>
<keyword evidence="9 14" id="KW-0472">Membrane</keyword>
<accession>A0A7Z7J609</accession>
<feature type="transmembrane region" description="Helical" evidence="14">
    <location>
        <begin position="196"/>
        <end position="218"/>
    </location>
</feature>